<dbReference type="Proteomes" id="UP000319209">
    <property type="component" value="Chromosome"/>
</dbReference>
<accession>A0A516GQW2</accession>
<proteinExistence type="predicted"/>
<sequence>MKLQPTPLIFTLIVCFFYQLQAQNYIGHTVDNYAGVQSVTYNPATVVNSNMKLDINIFSASSFFASDYYGIKLKNLFDSDSPFNIEDETKTFPKDNNNFYTNLDIVGPSVSLNINSRHSIALISRMRGFGNINKINGTLFENYENEFDDSEDFSFENDEFTGTIHAWAEIGFTYGRVLYNQNNQLLKGGITLKYLQGFGAAITSTNGMQGYYNASENTLETSGNLIYSVTGDFDSDDISYNNLGSSIGADLGFVYTWTKTQTLPGINTNYTLKLGISVTDLGSISYDNTEVSNYDLNATIQPDQYDVEDFDDLYEYTSEIKTVKIQLPTALHILADYNITKRFYLSAQADFSLVKVDDAETSNSLNTFIVTPRFESKWFSMYMPLGLREYEDFGVGLGFRAGPLTLGSGSIISNLVSNSSKSADLYIGLKVPIYR</sequence>
<dbReference type="Pfam" id="PF18990">
    <property type="entry name" value="DUF5723"/>
    <property type="match status" value="1"/>
</dbReference>
<keyword evidence="3" id="KW-1185">Reference proteome</keyword>
<protein>
    <recommendedName>
        <fullName evidence="1">DUF5723 domain-containing protein</fullName>
    </recommendedName>
</protein>
<dbReference type="RefSeq" id="WP_143380813.1">
    <property type="nucleotide sequence ID" value="NZ_CP041637.1"/>
</dbReference>
<dbReference type="OrthoDB" id="9805336at2"/>
<dbReference type="AlphaFoldDB" id="A0A516GQW2"/>
<organism evidence="2 3">
    <name type="scientific">Formosa sediminum</name>
    <dbReference type="NCBI Taxonomy" id="2594004"/>
    <lineage>
        <taxon>Bacteria</taxon>
        <taxon>Pseudomonadati</taxon>
        <taxon>Bacteroidota</taxon>
        <taxon>Flavobacteriia</taxon>
        <taxon>Flavobacteriales</taxon>
        <taxon>Flavobacteriaceae</taxon>
        <taxon>Formosa</taxon>
    </lineage>
</organism>
<evidence type="ECO:0000313" key="2">
    <source>
        <dbReference type="EMBL" id="QDO93924.1"/>
    </source>
</evidence>
<name>A0A516GQW2_9FLAO</name>
<evidence type="ECO:0000259" key="1">
    <source>
        <dbReference type="Pfam" id="PF18990"/>
    </source>
</evidence>
<dbReference type="KEGG" id="fop:FNB79_07975"/>
<evidence type="ECO:0000313" key="3">
    <source>
        <dbReference type="Proteomes" id="UP000319209"/>
    </source>
</evidence>
<gene>
    <name evidence="2" type="ORF">FNB79_07975</name>
</gene>
<dbReference type="EMBL" id="CP041637">
    <property type="protein sequence ID" value="QDO93924.1"/>
    <property type="molecule type" value="Genomic_DNA"/>
</dbReference>
<feature type="domain" description="DUF5723" evidence="1">
    <location>
        <begin position="43"/>
        <end position="406"/>
    </location>
</feature>
<dbReference type="InterPro" id="IPR043781">
    <property type="entry name" value="DUF5723"/>
</dbReference>
<reference evidence="2 3" key="1">
    <citation type="submission" date="2019-07" db="EMBL/GenBank/DDBJ databases">
        <title>Genome sequencing for Formosa sp. PS13.</title>
        <authorList>
            <person name="Park S.-J."/>
        </authorList>
    </citation>
    <scope>NUCLEOTIDE SEQUENCE [LARGE SCALE GENOMIC DNA]</scope>
    <source>
        <strain evidence="2 3">PS13</strain>
    </source>
</reference>